<evidence type="ECO:0000313" key="1">
    <source>
        <dbReference type="EMBL" id="AUM73630.1"/>
    </source>
</evidence>
<keyword evidence="2" id="KW-1185">Reference proteome</keyword>
<protein>
    <submittedName>
        <fullName evidence="1">Uncharacterized protein</fullName>
    </submittedName>
</protein>
<dbReference type="KEGG" id="paru:CYR75_04410"/>
<accession>A0A2K9MDD3</accession>
<gene>
    <name evidence="1" type="ORF">CYR75_04410</name>
</gene>
<sequence length="68" mass="7710">MEKQQARCFAVILTSEGIERLGRLLKPPQLKEYSSVENLHLSVRPEDGVDIKHLERFVLLAGLVEGDH</sequence>
<reference evidence="2" key="1">
    <citation type="submission" date="2017-12" db="EMBL/GenBank/DDBJ databases">
        <title>Genomic analysis of Paracoccus sp. CBA4604.</title>
        <authorList>
            <person name="Roh S.W."/>
            <person name="Kim J.Y."/>
            <person name="Kim J.S."/>
        </authorList>
    </citation>
    <scope>NUCLEOTIDE SEQUENCE [LARGE SCALE GENOMIC DNA]</scope>
    <source>
        <strain evidence="2">CBA4604</strain>
    </source>
</reference>
<dbReference type="EMBL" id="CP025583">
    <property type="protein sequence ID" value="AUM73630.1"/>
    <property type="molecule type" value="Genomic_DNA"/>
</dbReference>
<dbReference type="AlphaFoldDB" id="A0A2K9MDD3"/>
<dbReference type="Proteomes" id="UP000234882">
    <property type="component" value="Chromosome"/>
</dbReference>
<evidence type="ECO:0000313" key="2">
    <source>
        <dbReference type="Proteomes" id="UP000234882"/>
    </source>
</evidence>
<proteinExistence type="predicted"/>
<organism evidence="1 2">
    <name type="scientific">Paracoccus jeotgali</name>
    <dbReference type="NCBI Taxonomy" id="2065379"/>
    <lineage>
        <taxon>Bacteria</taxon>
        <taxon>Pseudomonadati</taxon>
        <taxon>Pseudomonadota</taxon>
        <taxon>Alphaproteobacteria</taxon>
        <taxon>Rhodobacterales</taxon>
        <taxon>Paracoccaceae</taxon>
        <taxon>Paracoccus</taxon>
    </lineage>
</organism>
<name>A0A2K9MDD3_9RHOB</name>